<reference evidence="4" key="2">
    <citation type="journal article" date="2019" name="Nat. Med.">
        <title>A library of human gut bacterial isolates paired with longitudinal multiomics data enables mechanistic microbiome research.</title>
        <authorList>
            <person name="Poyet M."/>
            <person name="Groussin M."/>
            <person name="Gibbons S.M."/>
            <person name="Avila-Pacheco J."/>
            <person name="Jiang X."/>
            <person name="Kearney S.M."/>
            <person name="Perrotta A.R."/>
            <person name="Berdy B."/>
            <person name="Zhao S."/>
            <person name="Lieberman T.D."/>
            <person name="Swanson P.K."/>
            <person name="Smith M."/>
            <person name="Roesemann S."/>
            <person name="Alexander J.E."/>
            <person name="Rich S.A."/>
            <person name="Livny J."/>
            <person name="Vlamakis H."/>
            <person name="Clish C."/>
            <person name="Bullock K."/>
            <person name="Deik A."/>
            <person name="Scott J."/>
            <person name="Pierce K.A."/>
            <person name="Xavier R.J."/>
            <person name="Alm E.J."/>
        </authorList>
    </citation>
    <scope>NUCLEOTIDE SEQUENCE</scope>
    <source>
        <strain evidence="4">BIOML-A12</strain>
    </source>
</reference>
<dbReference type="InterPro" id="IPR036249">
    <property type="entry name" value="Thioredoxin-like_sf"/>
</dbReference>
<reference evidence="3" key="3">
    <citation type="journal article" date="2022" name="Clin. Infect. Dis.">
        <title>Association between Clostridium innocuum and antibiotic-associated diarrhea in adults and children: A cross-sectional study and comparative genomics analysis.</title>
        <authorList>
            <person name="Cherny K.E."/>
            <person name="Muscat E.B."/>
            <person name="Balaji A."/>
            <person name="Mukherjee J."/>
            <person name="Ozer E.A."/>
            <person name="Angarone M.P."/>
            <person name="Hauser A.R."/>
            <person name="Sichel J.S."/>
            <person name="Amponsah E."/>
            <person name="Kociolek L.K."/>
        </authorList>
    </citation>
    <scope>NUCLEOTIDE SEQUENCE</scope>
    <source>
        <strain evidence="3">NU1-AC-029v</strain>
    </source>
</reference>
<evidence type="ECO:0000313" key="4">
    <source>
        <dbReference type="EMBL" id="MZH55638.1"/>
    </source>
</evidence>
<dbReference type="RefSeq" id="WP_008817087.1">
    <property type="nucleotide sequence ID" value="NZ_AP025565.1"/>
</dbReference>
<accession>A0A099IBV0</accession>
<dbReference type="Proteomes" id="UP000030008">
    <property type="component" value="Unassembled WGS sequence"/>
</dbReference>
<protein>
    <submittedName>
        <fullName evidence="2">Glutaredoxin</fullName>
    </submittedName>
    <submittedName>
        <fullName evidence="3 4">Thioredoxin</fullName>
    </submittedName>
</protein>
<name>A0A099IBV0_CLOIN</name>
<dbReference type="SUPFAM" id="SSF52833">
    <property type="entry name" value="Thioredoxin-like"/>
    <property type="match status" value="1"/>
</dbReference>
<dbReference type="EMBL" id="JAKTMA010000017">
    <property type="protein sequence ID" value="MCR0233249.1"/>
    <property type="molecule type" value="Genomic_DNA"/>
</dbReference>
<feature type="domain" description="Thioredoxin-like fold" evidence="1">
    <location>
        <begin position="9"/>
        <end position="81"/>
    </location>
</feature>
<proteinExistence type="predicted"/>
<reference evidence="2 5" key="1">
    <citation type="submission" date="2014-08" db="EMBL/GenBank/DDBJ databases">
        <title>Clostridium innocuum, an unnegligible vancomycin-resistant pathogen causing extra-intestinal infections.</title>
        <authorList>
            <person name="Feng Y."/>
            <person name="Chiu C.-H."/>
        </authorList>
    </citation>
    <scope>NUCLEOTIDE SEQUENCE [LARGE SCALE GENOMIC DNA]</scope>
    <source>
        <strain evidence="2 5">AN88</strain>
    </source>
</reference>
<dbReference type="Proteomes" id="UP000604383">
    <property type="component" value="Unassembled WGS sequence"/>
</dbReference>
<dbReference type="Proteomes" id="UP001203972">
    <property type="component" value="Unassembled WGS sequence"/>
</dbReference>
<dbReference type="EMBL" id="JQIF01000001">
    <property type="protein sequence ID" value="KGJ55021.1"/>
    <property type="molecule type" value="Genomic_DNA"/>
</dbReference>
<dbReference type="AlphaFoldDB" id="A0A099IBV0"/>
<evidence type="ECO:0000259" key="1">
    <source>
        <dbReference type="Pfam" id="PF13192"/>
    </source>
</evidence>
<dbReference type="InterPro" id="IPR012336">
    <property type="entry name" value="Thioredoxin-like_fold"/>
</dbReference>
<evidence type="ECO:0000313" key="5">
    <source>
        <dbReference type="Proteomes" id="UP000030008"/>
    </source>
</evidence>
<dbReference type="EMBL" id="WWTN01000010">
    <property type="protein sequence ID" value="MZH55638.1"/>
    <property type="molecule type" value="Genomic_DNA"/>
</dbReference>
<dbReference type="Pfam" id="PF13192">
    <property type="entry name" value="Thioredoxin_3"/>
    <property type="match status" value="1"/>
</dbReference>
<sequence length="85" mass="9762">MKHVRMMYLKGCPHCKAAFAMVKELQDSYPELRGVNIEAIEEQEQKELADSLDYWYVPTYFVDGVKLLEGVPTKEKVEAVLRAAL</sequence>
<gene>
    <name evidence="2" type="ORF">CIAN88_00135</name>
    <name evidence="4" type="ORF">GT664_07675</name>
    <name evidence="3" type="ORF">MKC95_10780</name>
</gene>
<comment type="caution">
    <text evidence="2">The sequence shown here is derived from an EMBL/GenBank/DDBJ whole genome shotgun (WGS) entry which is preliminary data.</text>
</comment>
<evidence type="ECO:0000313" key="3">
    <source>
        <dbReference type="EMBL" id="MCR0233249.1"/>
    </source>
</evidence>
<organism evidence="2 5">
    <name type="scientific">Clostridium innocuum</name>
    <dbReference type="NCBI Taxonomy" id="1522"/>
    <lineage>
        <taxon>Bacteria</taxon>
        <taxon>Bacillati</taxon>
        <taxon>Bacillota</taxon>
        <taxon>Clostridia</taxon>
        <taxon>Eubacteriales</taxon>
        <taxon>Clostridiaceae</taxon>
        <taxon>Clostridium</taxon>
    </lineage>
</organism>
<evidence type="ECO:0000313" key="2">
    <source>
        <dbReference type="EMBL" id="KGJ55021.1"/>
    </source>
</evidence>
<dbReference type="Gene3D" id="3.40.30.10">
    <property type="entry name" value="Glutaredoxin"/>
    <property type="match status" value="1"/>
</dbReference>